<organism evidence="2 3">
    <name type="scientific">Gregarina niphandrodes</name>
    <name type="common">Septate eugregarine</name>
    <dbReference type="NCBI Taxonomy" id="110365"/>
    <lineage>
        <taxon>Eukaryota</taxon>
        <taxon>Sar</taxon>
        <taxon>Alveolata</taxon>
        <taxon>Apicomplexa</taxon>
        <taxon>Conoidasida</taxon>
        <taxon>Gregarinasina</taxon>
        <taxon>Eugregarinorida</taxon>
        <taxon>Gregarinidae</taxon>
        <taxon>Gregarina</taxon>
    </lineage>
</organism>
<proteinExistence type="predicted"/>
<dbReference type="EMBL" id="AFNH02001387">
    <property type="protein sequence ID" value="EZG43196.1"/>
    <property type="molecule type" value="Genomic_DNA"/>
</dbReference>
<dbReference type="Gene3D" id="3.10.10.10">
    <property type="entry name" value="HIV Type 1 Reverse Transcriptase, subunit A, domain 1"/>
    <property type="match status" value="1"/>
</dbReference>
<sequence length="180" mass="20550">MGVLQTITDHYNWQGTPVLAAAATGERAQEQLEDDIDGPTTHGKPHQNGPVRQKGIRRRVTTIRPEVQGGGARTLAAETNHAKQKRLFEQNTLDMDGEHRERLWELLEFNDTREDPKVAQAKYEARFEVSGRPHKARLRHYEPEMLEELKKQVAKQLELGVIRPSKSEWAAAPRFAKKKT</sequence>
<evidence type="ECO:0000313" key="2">
    <source>
        <dbReference type="EMBL" id="EZG43196.1"/>
    </source>
</evidence>
<dbReference type="VEuPathDB" id="CryptoDB:GNI_183210"/>
<dbReference type="Proteomes" id="UP000019763">
    <property type="component" value="Unassembled WGS sequence"/>
</dbReference>
<gene>
    <name evidence="2" type="ORF">GNI_183210</name>
</gene>
<dbReference type="SUPFAM" id="SSF56672">
    <property type="entry name" value="DNA/RNA polymerases"/>
    <property type="match status" value="1"/>
</dbReference>
<accession>A0A023AWS3</accession>
<comment type="caution">
    <text evidence="2">The sequence shown here is derived from an EMBL/GenBank/DDBJ whole genome shotgun (WGS) entry which is preliminary data.</text>
</comment>
<feature type="region of interest" description="Disordered" evidence="1">
    <location>
        <begin position="24"/>
        <end position="57"/>
    </location>
</feature>
<dbReference type="RefSeq" id="XP_011133547.1">
    <property type="nucleotide sequence ID" value="XM_011135245.1"/>
</dbReference>
<reference evidence="2" key="1">
    <citation type="submission" date="2013-12" db="EMBL/GenBank/DDBJ databases">
        <authorList>
            <person name="Omoto C.K."/>
            <person name="Sibley D."/>
            <person name="Venepally P."/>
            <person name="Hadjithomas M."/>
            <person name="Karamycheva S."/>
            <person name="Brunk B."/>
            <person name="Roos D."/>
            <person name="Caler E."/>
            <person name="Lorenzi H."/>
        </authorList>
    </citation>
    <scope>NUCLEOTIDE SEQUENCE</scope>
</reference>
<name>A0A023AWS3_GRENI</name>
<dbReference type="AlphaFoldDB" id="A0A023AWS3"/>
<evidence type="ECO:0000313" key="3">
    <source>
        <dbReference type="Proteomes" id="UP000019763"/>
    </source>
</evidence>
<dbReference type="GeneID" id="22916119"/>
<evidence type="ECO:0000256" key="1">
    <source>
        <dbReference type="SAM" id="MobiDB-lite"/>
    </source>
</evidence>
<dbReference type="InterPro" id="IPR043502">
    <property type="entry name" value="DNA/RNA_pol_sf"/>
</dbReference>
<keyword evidence="3" id="KW-1185">Reference proteome</keyword>
<protein>
    <submittedName>
        <fullName evidence="2">Uncharacterized protein</fullName>
    </submittedName>
</protein>